<evidence type="ECO:0000256" key="1">
    <source>
        <dbReference type="ARBA" id="ARBA00004651"/>
    </source>
</evidence>
<evidence type="ECO:0000256" key="3">
    <source>
        <dbReference type="ARBA" id="ARBA00022692"/>
    </source>
</evidence>
<dbReference type="InterPro" id="IPR003740">
    <property type="entry name" value="YitT"/>
</dbReference>
<evidence type="ECO:0000256" key="2">
    <source>
        <dbReference type="ARBA" id="ARBA00022475"/>
    </source>
</evidence>
<gene>
    <name evidence="7" type="ORF">SAMN06273572_102271</name>
</gene>
<protein>
    <submittedName>
        <fullName evidence="7">Uncharacterized 5xTM membrane BCR, YitT family COG1284</fullName>
    </submittedName>
</protein>
<evidence type="ECO:0000313" key="7">
    <source>
        <dbReference type="EMBL" id="SOH93594.1"/>
    </source>
</evidence>
<name>A0A2C9CQI0_9RHOB</name>
<dbReference type="OrthoDB" id="3296441at2"/>
<evidence type="ECO:0000256" key="5">
    <source>
        <dbReference type="ARBA" id="ARBA00023136"/>
    </source>
</evidence>
<keyword evidence="2" id="KW-1003">Cell membrane</keyword>
<organism evidence="7 8">
    <name type="scientific">Pontivivens marinum</name>
    <dbReference type="NCBI Taxonomy" id="1690039"/>
    <lineage>
        <taxon>Bacteria</taxon>
        <taxon>Pseudomonadati</taxon>
        <taxon>Pseudomonadota</taxon>
        <taxon>Alphaproteobacteria</taxon>
        <taxon>Rhodobacterales</taxon>
        <taxon>Paracoccaceae</taxon>
        <taxon>Pontivivens</taxon>
    </lineage>
</organism>
<dbReference type="PANTHER" id="PTHR33545">
    <property type="entry name" value="UPF0750 MEMBRANE PROTEIN YITT-RELATED"/>
    <property type="match status" value="1"/>
</dbReference>
<feature type="transmembrane region" description="Helical" evidence="6">
    <location>
        <begin position="191"/>
        <end position="208"/>
    </location>
</feature>
<keyword evidence="3 6" id="KW-0812">Transmembrane</keyword>
<proteinExistence type="predicted"/>
<dbReference type="PANTHER" id="PTHR33545:SF5">
    <property type="entry name" value="UPF0750 MEMBRANE PROTEIN YITT"/>
    <property type="match status" value="1"/>
</dbReference>
<keyword evidence="4 6" id="KW-1133">Transmembrane helix</keyword>
<dbReference type="AlphaFoldDB" id="A0A2C9CQI0"/>
<keyword evidence="5 6" id="KW-0472">Membrane</keyword>
<feature type="transmembrane region" description="Helical" evidence="6">
    <location>
        <begin position="45"/>
        <end position="69"/>
    </location>
</feature>
<reference evidence="8" key="1">
    <citation type="submission" date="2017-09" db="EMBL/GenBank/DDBJ databases">
        <authorList>
            <person name="Varghese N."/>
            <person name="Submissions S."/>
        </authorList>
    </citation>
    <scope>NUCLEOTIDE SEQUENCE [LARGE SCALE GENOMIC DNA]</scope>
    <source>
        <strain evidence="8">C7</strain>
    </source>
</reference>
<feature type="transmembrane region" description="Helical" evidence="6">
    <location>
        <begin position="164"/>
        <end position="185"/>
    </location>
</feature>
<dbReference type="GO" id="GO:0005886">
    <property type="term" value="C:plasma membrane"/>
    <property type="evidence" value="ECO:0007669"/>
    <property type="project" value="UniProtKB-SubCell"/>
</dbReference>
<comment type="subcellular location">
    <subcellularLocation>
        <location evidence="1">Cell membrane</location>
        <topology evidence="1">Multi-pass membrane protein</topology>
    </subcellularLocation>
</comment>
<keyword evidence="8" id="KW-1185">Reference proteome</keyword>
<dbReference type="InterPro" id="IPR051461">
    <property type="entry name" value="UPF0750_membrane"/>
</dbReference>
<sequence length="218" mass="23577">MLHRNNEAGQLARRFAHWEGTSTVHSVLEDAQGITASVISTAFGLALYQAVGLVTSGMAGLALVLSYASGIDAGVLFWTLNLPFYLLAIMRMGWAFTIKTFLAISLLSVLVSVQGQWFSLATIHIGYAAIAGAVLIGFGLLGLFRHRSSLGGIGILALYLQDRIGWRPGITQLVFDLGIVAIGFFVLPWGAMLWSLVGAVVLNLFLTVNHRLDRYIAR</sequence>
<evidence type="ECO:0000256" key="4">
    <source>
        <dbReference type="ARBA" id="ARBA00022989"/>
    </source>
</evidence>
<evidence type="ECO:0000313" key="8">
    <source>
        <dbReference type="Proteomes" id="UP000220034"/>
    </source>
</evidence>
<accession>A0A2C9CQI0</accession>
<evidence type="ECO:0000256" key="6">
    <source>
        <dbReference type="SAM" id="Phobius"/>
    </source>
</evidence>
<feature type="transmembrane region" description="Helical" evidence="6">
    <location>
        <begin position="75"/>
        <end position="94"/>
    </location>
</feature>
<feature type="transmembrane region" description="Helical" evidence="6">
    <location>
        <begin position="125"/>
        <end position="144"/>
    </location>
</feature>
<dbReference type="Pfam" id="PF02588">
    <property type="entry name" value="YitT_membrane"/>
    <property type="match status" value="1"/>
</dbReference>
<feature type="transmembrane region" description="Helical" evidence="6">
    <location>
        <begin position="101"/>
        <end position="119"/>
    </location>
</feature>
<dbReference type="EMBL" id="OCTN01000002">
    <property type="protein sequence ID" value="SOH93594.1"/>
    <property type="molecule type" value="Genomic_DNA"/>
</dbReference>
<dbReference type="Proteomes" id="UP000220034">
    <property type="component" value="Unassembled WGS sequence"/>
</dbReference>